<dbReference type="Pfam" id="PF01037">
    <property type="entry name" value="AsnC_trans_reg"/>
    <property type="match status" value="1"/>
</dbReference>
<accession>A0A7C2ZSD6</accession>
<comment type="caution">
    <text evidence="3">The sequence shown here is derived from an EMBL/GenBank/DDBJ whole genome shotgun (WGS) entry which is preliminary data.</text>
</comment>
<evidence type="ECO:0000313" key="3">
    <source>
        <dbReference type="EMBL" id="HEW53477.1"/>
    </source>
</evidence>
<evidence type="ECO:0000256" key="1">
    <source>
        <dbReference type="ARBA" id="ARBA00029440"/>
    </source>
</evidence>
<dbReference type="InterPro" id="IPR011008">
    <property type="entry name" value="Dimeric_a/b-barrel"/>
</dbReference>
<feature type="domain" description="Transcription regulator AsnC/Lrp ligand binding" evidence="2">
    <location>
        <begin position="7"/>
        <end position="76"/>
    </location>
</feature>
<name>A0A7C2ZSD6_9CREN</name>
<dbReference type="InterPro" id="IPR019887">
    <property type="entry name" value="Tscrpt_reg_AsnC/Lrp_C"/>
</dbReference>
<reference evidence="3" key="1">
    <citation type="journal article" date="2020" name="mSystems">
        <title>Genome- and Community-Level Interaction Insights into Carbon Utilization and Element Cycling Functions of Hydrothermarchaeota in Hydrothermal Sediment.</title>
        <authorList>
            <person name="Zhou Z."/>
            <person name="Liu Y."/>
            <person name="Xu W."/>
            <person name="Pan J."/>
            <person name="Luo Z.H."/>
            <person name="Li M."/>
        </authorList>
    </citation>
    <scope>NUCLEOTIDE SEQUENCE [LARGE SCALE GENOMIC DNA]</scope>
    <source>
        <strain evidence="3">SpSt-16</strain>
    </source>
</reference>
<sequence length="81" mass="8918">MPKALLLINTEVGAEEEVLNAIRNVEGVTNASLVYGIYDLFVEIEADSVDKLKDIITSNIRKLPKVRSTITMIVVSSVTKK</sequence>
<dbReference type="Gene3D" id="3.30.70.920">
    <property type="match status" value="1"/>
</dbReference>
<dbReference type="EMBL" id="DSGT01000013">
    <property type="protein sequence ID" value="HEW53477.1"/>
    <property type="molecule type" value="Genomic_DNA"/>
</dbReference>
<dbReference type="SUPFAM" id="SSF54909">
    <property type="entry name" value="Dimeric alpha+beta barrel"/>
    <property type="match status" value="1"/>
</dbReference>
<comment type="pathway">
    <text evidence="1">Amino-acid biosynthesis.</text>
</comment>
<protein>
    <submittedName>
        <fullName evidence="3">Lrp/AsnC family transcriptional regulator</fullName>
    </submittedName>
</protein>
<organism evidence="3">
    <name type="scientific">Ignisphaera aggregans</name>
    <dbReference type="NCBI Taxonomy" id="334771"/>
    <lineage>
        <taxon>Archaea</taxon>
        <taxon>Thermoproteota</taxon>
        <taxon>Thermoprotei</taxon>
        <taxon>Desulfurococcales</taxon>
        <taxon>Desulfurococcaceae</taxon>
        <taxon>Ignisphaera</taxon>
    </lineage>
</organism>
<evidence type="ECO:0000259" key="2">
    <source>
        <dbReference type="Pfam" id="PF01037"/>
    </source>
</evidence>
<proteinExistence type="predicted"/>
<dbReference type="AlphaFoldDB" id="A0A7C2ZSD6"/>
<gene>
    <name evidence="3" type="ORF">ENO77_04910</name>
</gene>